<proteinExistence type="predicted"/>
<accession>A0A520N2T2</accession>
<protein>
    <recommendedName>
        <fullName evidence="1">DnaT DNA-binding domain-containing protein</fullName>
    </recommendedName>
</protein>
<sequence length="265" mass="31515">MEKGKNLSFSKEVAETLGLECAIILNLFEENRLNNISSEDKLLDSINDALPFISPQEIQKSIKKLNQFNLIGFGQESPKKDYQIKKPSQNTQSRQIEMDWHPSDDTLEIIKMTSISNDFMNLKLKEFRIYWTERGQKKNNWNITFLDFIRREWAKENNSNKGLPYTINEKWFPDEDVFDILNLSDITRDSALKYLREFILYWKDKGTAFTTWNSKFIDHVKRRHMINVNMSNNEKNKEYIEPGKYTKDFKTRKNDTTWANEINLD</sequence>
<dbReference type="InterPro" id="IPR040480">
    <property type="entry name" value="DnaT_DNA_bind"/>
</dbReference>
<evidence type="ECO:0000313" key="2">
    <source>
        <dbReference type="EMBL" id="RZO27709.1"/>
    </source>
</evidence>
<dbReference type="EMBL" id="SHBJ01000031">
    <property type="protein sequence ID" value="RZO27709.1"/>
    <property type="molecule type" value="Genomic_DNA"/>
</dbReference>
<comment type="caution">
    <text evidence="2">The sequence shown here is derived from an EMBL/GenBank/DDBJ whole genome shotgun (WGS) entry which is preliminary data.</text>
</comment>
<gene>
    <name evidence="2" type="ORF">EVA97_03855</name>
</gene>
<evidence type="ECO:0000259" key="1">
    <source>
        <dbReference type="Pfam" id="PF17948"/>
    </source>
</evidence>
<reference evidence="2 3" key="1">
    <citation type="submission" date="2019-02" db="EMBL/GenBank/DDBJ databases">
        <title>Prokaryotic population dynamics and viral predation in marine succession experiment using metagenomics: the confinement effect.</title>
        <authorList>
            <person name="Haro-Moreno J.M."/>
            <person name="Rodriguez-Valera F."/>
            <person name="Lopez-Perez M."/>
        </authorList>
    </citation>
    <scope>NUCLEOTIDE SEQUENCE [LARGE SCALE GENOMIC DNA]</scope>
    <source>
        <strain evidence="2">MED-G164</strain>
    </source>
</reference>
<feature type="domain" description="DnaT DNA-binding" evidence="1">
    <location>
        <begin position="167"/>
        <end position="223"/>
    </location>
</feature>
<dbReference type="Pfam" id="PF17948">
    <property type="entry name" value="DnaT"/>
    <property type="match status" value="2"/>
</dbReference>
<name>A0A520N2T2_9GAMM</name>
<dbReference type="Proteomes" id="UP000315283">
    <property type="component" value="Unassembled WGS sequence"/>
</dbReference>
<evidence type="ECO:0000313" key="3">
    <source>
        <dbReference type="Proteomes" id="UP000315283"/>
    </source>
</evidence>
<organism evidence="2 3">
    <name type="scientific">SAR86 cluster bacterium</name>
    <dbReference type="NCBI Taxonomy" id="2030880"/>
    <lineage>
        <taxon>Bacteria</taxon>
        <taxon>Pseudomonadati</taxon>
        <taxon>Pseudomonadota</taxon>
        <taxon>Gammaproteobacteria</taxon>
        <taxon>SAR86 cluster</taxon>
    </lineage>
</organism>
<dbReference type="Gene3D" id="1.10.8.1180">
    <property type="match status" value="2"/>
</dbReference>
<dbReference type="AlphaFoldDB" id="A0A520N2T2"/>
<feature type="domain" description="DnaT DNA-binding" evidence="1">
    <location>
        <begin position="95"/>
        <end position="160"/>
    </location>
</feature>